<organism evidence="1">
    <name type="scientific">Lepeophtheirus salmonis</name>
    <name type="common">Salmon louse</name>
    <name type="synonym">Caligus salmonis</name>
    <dbReference type="NCBI Taxonomy" id="72036"/>
    <lineage>
        <taxon>Eukaryota</taxon>
        <taxon>Metazoa</taxon>
        <taxon>Ecdysozoa</taxon>
        <taxon>Arthropoda</taxon>
        <taxon>Crustacea</taxon>
        <taxon>Multicrustacea</taxon>
        <taxon>Hexanauplia</taxon>
        <taxon>Copepoda</taxon>
        <taxon>Siphonostomatoida</taxon>
        <taxon>Caligidae</taxon>
        <taxon>Lepeophtheirus</taxon>
    </lineage>
</organism>
<protein>
    <submittedName>
        <fullName evidence="1">Uncharacterized protein</fullName>
    </submittedName>
</protein>
<feature type="non-terminal residue" evidence="1">
    <location>
        <position position="1"/>
    </location>
</feature>
<proteinExistence type="predicted"/>
<reference evidence="1" key="1">
    <citation type="submission" date="2014-05" db="EMBL/GenBank/DDBJ databases">
        <authorList>
            <person name="Chronopoulou M."/>
        </authorList>
    </citation>
    <scope>NUCLEOTIDE SEQUENCE</scope>
    <source>
        <tissue evidence="1">Whole organism</tissue>
    </source>
</reference>
<name>A0A0K2V5U0_LEPSM</name>
<dbReference type="EMBL" id="HACA01028542">
    <property type="protein sequence ID" value="CDW45903.1"/>
    <property type="molecule type" value="Transcribed_RNA"/>
</dbReference>
<sequence>NVSPGRVVSPFLARGKTLDGGIHELGYQQTKEIHRARWHCPSRYPVLDHVVQPIYLRPHCDQCIAVRRLGYEDHSRVTSAVRLRFE</sequence>
<accession>A0A0K2V5U0</accession>
<dbReference type="AlphaFoldDB" id="A0A0K2V5U0"/>
<evidence type="ECO:0000313" key="1">
    <source>
        <dbReference type="EMBL" id="CDW45903.1"/>
    </source>
</evidence>